<reference evidence="1" key="1">
    <citation type="submission" date="2014-05" db="EMBL/GenBank/DDBJ databases">
        <authorList>
            <person name="Chronopoulou M."/>
        </authorList>
    </citation>
    <scope>NUCLEOTIDE SEQUENCE</scope>
    <source>
        <tissue evidence="1">Whole organism</tissue>
    </source>
</reference>
<organism evidence="1">
    <name type="scientific">Lepeophtheirus salmonis</name>
    <name type="common">Salmon louse</name>
    <name type="synonym">Caligus salmonis</name>
    <dbReference type="NCBI Taxonomy" id="72036"/>
    <lineage>
        <taxon>Eukaryota</taxon>
        <taxon>Metazoa</taxon>
        <taxon>Ecdysozoa</taxon>
        <taxon>Arthropoda</taxon>
        <taxon>Crustacea</taxon>
        <taxon>Multicrustacea</taxon>
        <taxon>Hexanauplia</taxon>
        <taxon>Copepoda</taxon>
        <taxon>Siphonostomatoida</taxon>
        <taxon>Caligidae</taxon>
        <taxon>Lepeophtheirus</taxon>
    </lineage>
</organism>
<sequence>IKDCKCTTFLISGKSITQGDEISGEDRDRIETFQDNVNRGGIKRASDLL</sequence>
<dbReference type="EMBL" id="HACA01019684">
    <property type="protein sequence ID" value="CDW37045.1"/>
    <property type="molecule type" value="Transcribed_RNA"/>
</dbReference>
<accession>A0A0K2UG48</accession>
<proteinExistence type="predicted"/>
<evidence type="ECO:0000313" key="1">
    <source>
        <dbReference type="EMBL" id="CDW37045.1"/>
    </source>
</evidence>
<dbReference type="AlphaFoldDB" id="A0A0K2UG48"/>
<feature type="non-terminal residue" evidence="1">
    <location>
        <position position="1"/>
    </location>
</feature>
<name>A0A0K2UG48_LEPSM</name>
<protein>
    <submittedName>
        <fullName evidence="1">Uncharacterized protein</fullName>
    </submittedName>
</protein>